<dbReference type="Gene3D" id="3.40.50.720">
    <property type="entry name" value="NAD(P)-binding Rossmann-like Domain"/>
    <property type="match status" value="1"/>
</dbReference>
<evidence type="ECO:0000256" key="1">
    <source>
        <dbReference type="ARBA" id="ARBA00006484"/>
    </source>
</evidence>
<comment type="similarity">
    <text evidence="1">Belongs to the short-chain dehydrogenases/reductases (SDR) family.</text>
</comment>
<dbReference type="CDD" id="cd05233">
    <property type="entry name" value="SDR_c"/>
    <property type="match status" value="1"/>
</dbReference>
<sequence>MTPATSSNSLLQGHTAAITGAGRGIGAAIAQRLAADGARLWLLGRNLPTLQALAATLPNHAVAGCLAVDVADAGAVQQAWAQMAEAGAMPDILVNNAGQAASAPLGRTSDALWHQMLSVNLSGSFHCLRAALPAMQAAGWGRVVNVASTAGQRGYPYVAAYTAAKHGVIGLTRAVALEVATQGITVNAVCPGFTETDLLRDSVANIVGKTGRSEAQARDALAQHNPQKRLVQPQEVADAVAWLCSPAAASLTGQSLSISGGEVM</sequence>
<keyword evidence="3" id="KW-1185">Reference proteome</keyword>
<dbReference type="PRINTS" id="PR00080">
    <property type="entry name" value="SDRFAMILY"/>
</dbReference>
<evidence type="ECO:0000313" key="3">
    <source>
        <dbReference type="Proteomes" id="UP001365405"/>
    </source>
</evidence>
<protein>
    <submittedName>
        <fullName evidence="2">SDR family NAD(P)-dependent oxidoreductase</fullName>
    </submittedName>
</protein>
<gene>
    <name evidence="2" type="ORF">AACH10_25175</name>
</gene>
<dbReference type="EMBL" id="JBBUTH010000012">
    <property type="protein sequence ID" value="MEK8053573.1"/>
    <property type="molecule type" value="Genomic_DNA"/>
</dbReference>
<reference evidence="2 3" key="1">
    <citation type="submission" date="2024-04" db="EMBL/GenBank/DDBJ databases">
        <title>Novel species of the genus Ideonella isolated from streams.</title>
        <authorList>
            <person name="Lu H."/>
        </authorList>
    </citation>
    <scope>NUCLEOTIDE SEQUENCE [LARGE SCALE GENOMIC DNA]</scope>
    <source>
        <strain evidence="2 3">DXS22W</strain>
    </source>
</reference>
<dbReference type="Pfam" id="PF13561">
    <property type="entry name" value="adh_short_C2"/>
    <property type="match status" value="1"/>
</dbReference>
<dbReference type="InterPro" id="IPR020904">
    <property type="entry name" value="Sc_DH/Rdtase_CS"/>
</dbReference>
<name>A0ABU9CP33_9BURK</name>
<dbReference type="PRINTS" id="PR00081">
    <property type="entry name" value="GDHRDH"/>
</dbReference>
<dbReference type="RefSeq" id="WP_341413319.1">
    <property type="nucleotide sequence ID" value="NZ_JBBUTH010000012.1"/>
</dbReference>
<organism evidence="2 3">
    <name type="scientific">Pseudaquabacterium inlustre</name>
    <dbReference type="NCBI Taxonomy" id="2984192"/>
    <lineage>
        <taxon>Bacteria</taxon>
        <taxon>Pseudomonadati</taxon>
        <taxon>Pseudomonadota</taxon>
        <taxon>Betaproteobacteria</taxon>
        <taxon>Burkholderiales</taxon>
        <taxon>Sphaerotilaceae</taxon>
        <taxon>Pseudaquabacterium</taxon>
    </lineage>
</organism>
<comment type="caution">
    <text evidence="2">The sequence shown here is derived from an EMBL/GenBank/DDBJ whole genome shotgun (WGS) entry which is preliminary data.</text>
</comment>
<dbReference type="InterPro" id="IPR036291">
    <property type="entry name" value="NAD(P)-bd_dom_sf"/>
</dbReference>
<dbReference type="PANTHER" id="PTHR42879">
    <property type="entry name" value="3-OXOACYL-(ACYL-CARRIER-PROTEIN) REDUCTASE"/>
    <property type="match status" value="1"/>
</dbReference>
<dbReference type="PROSITE" id="PS00061">
    <property type="entry name" value="ADH_SHORT"/>
    <property type="match status" value="1"/>
</dbReference>
<dbReference type="Proteomes" id="UP001365405">
    <property type="component" value="Unassembled WGS sequence"/>
</dbReference>
<dbReference type="PANTHER" id="PTHR42879:SF2">
    <property type="entry name" value="3-OXOACYL-[ACYL-CARRIER-PROTEIN] REDUCTASE FABG"/>
    <property type="match status" value="1"/>
</dbReference>
<dbReference type="InterPro" id="IPR050259">
    <property type="entry name" value="SDR"/>
</dbReference>
<dbReference type="InterPro" id="IPR002347">
    <property type="entry name" value="SDR_fam"/>
</dbReference>
<proteinExistence type="inferred from homology"/>
<evidence type="ECO:0000313" key="2">
    <source>
        <dbReference type="EMBL" id="MEK8053573.1"/>
    </source>
</evidence>
<dbReference type="SUPFAM" id="SSF51735">
    <property type="entry name" value="NAD(P)-binding Rossmann-fold domains"/>
    <property type="match status" value="1"/>
</dbReference>
<accession>A0ABU9CP33</accession>